<keyword evidence="2" id="KW-1185">Reference proteome</keyword>
<name>A0ABW1V741_9BACL</name>
<dbReference type="RefSeq" id="WP_379236594.1">
    <property type="nucleotide sequence ID" value="NZ_JBHSTE010000005.1"/>
</dbReference>
<proteinExistence type="predicted"/>
<protein>
    <submittedName>
        <fullName evidence="1">Uncharacterized protein</fullName>
    </submittedName>
</protein>
<evidence type="ECO:0000313" key="1">
    <source>
        <dbReference type="EMBL" id="MFC6334264.1"/>
    </source>
</evidence>
<dbReference type="Proteomes" id="UP001596233">
    <property type="component" value="Unassembled WGS sequence"/>
</dbReference>
<evidence type="ECO:0000313" key="2">
    <source>
        <dbReference type="Proteomes" id="UP001596233"/>
    </source>
</evidence>
<organism evidence="1 2">
    <name type="scientific">Paenibacillus septentrionalis</name>
    <dbReference type="NCBI Taxonomy" id="429342"/>
    <lineage>
        <taxon>Bacteria</taxon>
        <taxon>Bacillati</taxon>
        <taxon>Bacillota</taxon>
        <taxon>Bacilli</taxon>
        <taxon>Bacillales</taxon>
        <taxon>Paenibacillaceae</taxon>
        <taxon>Paenibacillus</taxon>
    </lineage>
</organism>
<comment type="caution">
    <text evidence="1">The sequence shown here is derived from an EMBL/GenBank/DDBJ whole genome shotgun (WGS) entry which is preliminary data.</text>
</comment>
<accession>A0ABW1V741</accession>
<dbReference type="EMBL" id="JBHSTE010000005">
    <property type="protein sequence ID" value="MFC6334264.1"/>
    <property type="molecule type" value="Genomic_DNA"/>
</dbReference>
<reference evidence="2" key="1">
    <citation type="journal article" date="2019" name="Int. J. Syst. Evol. Microbiol.">
        <title>The Global Catalogue of Microorganisms (GCM) 10K type strain sequencing project: providing services to taxonomists for standard genome sequencing and annotation.</title>
        <authorList>
            <consortium name="The Broad Institute Genomics Platform"/>
            <consortium name="The Broad Institute Genome Sequencing Center for Infectious Disease"/>
            <person name="Wu L."/>
            <person name="Ma J."/>
        </authorList>
    </citation>
    <scope>NUCLEOTIDE SEQUENCE [LARGE SCALE GENOMIC DNA]</scope>
    <source>
        <strain evidence="2">PCU 280</strain>
    </source>
</reference>
<gene>
    <name evidence="1" type="ORF">ACFP56_16670</name>
</gene>
<sequence length="59" mass="6901">MDVIQHLKAQKAKLVSEMQWMDKDASFDTEEGRRYAKALVKLVLINMQIEEKEKKAAHK</sequence>